<evidence type="ECO:0000313" key="1">
    <source>
        <dbReference type="EMBL" id="MPC87133.1"/>
    </source>
</evidence>
<dbReference type="GO" id="GO:0050808">
    <property type="term" value="P:synapse organization"/>
    <property type="evidence" value="ECO:0007669"/>
    <property type="project" value="TreeGrafter"/>
</dbReference>
<evidence type="ECO:0000313" key="2">
    <source>
        <dbReference type="Proteomes" id="UP000324222"/>
    </source>
</evidence>
<dbReference type="PANTHER" id="PTHR23279">
    <property type="entry name" value="DEFECTIVE PROBOSCIS EXTENSION RESPONSE DPR -RELATED"/>
    <property type="match status" value="1"/>
</dbReference>
<accession>A0A5B7IY15</accession>
<dbReference type="GO" id="GO:0032589">
    <property type="term" value="C:neuron projection membrane"/>
    <property type="evidence" value="ECO:0007669"/>
    <property type="project" value="TreeGrafter"/>
</dbReference>
<dbReference type="Proteomes" id="UP000324222">
    <property type="component" value="Unassembled WGS sequence"/>
</dbReference>
<organism evidence="1 2">
    <name type="scientific">Portunus trituberculatus</name>
    <name type="common">Swimming crab</name>
    <name type="synonym">Neptunus trituberculatus</name>
    <dbReference type="NCBI Taxonomy" id="210409"/>
    <lineage>
        <taxon>Eukaryota</taxon>
        <taxon>Metazoa</taxon>
        <taxon>Ecdysozoa</taxon>
        <taxon>Arthropoda</taxon>
        <taxon>Crustacea</taxon>
        <taxon>Multicrustacea</taxon>
        <taxon>Malacostraca</taxon>
        <taxon>Eumalacostraca</taxon>
        <taxon>Eucarida</taxon>
        <taxon>Decapoda</taxon>
        <taxon>Pleocyemata</taxon>
        <taxon>Brachyura</taxon>
        <taxon>Eubrachyura</taxon>
        <taxon>Portunoidea</taxon>
        <taxon>Portunidae</taxon>
        <taxon>Portuninae</taxon>
        <taxon>Portunus</taxon>
    </lineage>
</organism>
<proteinExistence type="predicted"/>
<sequence length="136" mass="15433">MAAAASCEYSEHVVCVQLTGRGCELHHNCLALQPVPPSPPHQVSWIRHRDIHLLTVGRYTYTSDQRFRALHEDDSDDWILKINYVQHSLHAITFLNYLFVFHEHAQSATPAVTDSQLNEDQTSEASVLSGYTYLAQ</sequence>
<dbReference type="InterPro" id="IPR013783">
    <property type="entry name" value="Ig-like_fold"/>
</dbReference>
<dbReference type="AlphaFoldDB" id="A0A5B7IY15"/>
<protein>
    <submittedName>
        <fullName evidence="1">Uncharacterized protein</fullName>
    </submittedName>
</protein>
<gene>
    <name evidence="1" type="ORF">E2C01_081984</name>
</gene>
<dbReference type="EMBL" id="VSRR010073583">
    <property type="protein sequence ID" value="MPC87133.1"/>
    <property type="molecule type" value="Genomic_DNA"/>
</dbReference>
<dbReference type="OrthoDB" id="5969816at2759"/>
<dbReference type="PANTHER" id="PTHR23279:SF36">
    <property type="entry name" value="DEFECTIVE PROBOSCIS EXTENSION RESPONSE 9, ISOFORM A"/>
    <property type="match status" value="1"/>
</dbReference>
<keyword evidence="2" id="KW-1185">Reference proteome</keyword>
<name>A0A5B7IY15_PORTR</name>
<reference evidence="1 2" key="1">
    <citation type="submission" date="2019-05" db="EMBL/GenBank/DDBJ databases">
        <title>Another draft genome of Portunus trituberculatus and its Hox gene families provides insights of decapod evolution.</title>
        <authorList>
            <person name="Jeong J.-H."/>
            <person name="Song I."/>
            <person name="Kim S."/>
            <person name="Choi T."/>
            <person name="Kim D."/>
            <person name="Ryu S."/>
            <person name="Kim W."/>
        </authorList>
    </citation>
    <scope>NUCLEOTIDE SEQUENCE [LARGE SCALE GENOMIC DNA]</scope>
    <source>
        <tissue evidence="1">Muscle</tissue>
    </source>
</reference>
<comment type="caution">
    <text evidence="1">The sequence shown here is derived from an EMBL/GenBank/DDBJ whole genome shotgun (WGS) entry which is preliminary data.</text>
</comment>
<dbReference type="Gene3D" id="2.60.40.10">
    <property type="entry name" value="Immunoglobulins"/>
    <property type="match status" value="1"/>
</dbReference>
<dbReference type="InterPro" id="IPR037448">
    <property type="entry name" value="Zig-8"/>
</dbReference>